<evidence type="ECO:0000313" key="3">
    <source>
        <dbReference type="EMBL" id="KAF0725123.1"/>
    </source>
</evidence>
<comment type="caution">
    <text evidence="3">The sequence shown here is derived from an EMBL/GenBank/DDBJ whole genome shotgun (WGS) entry which is preliminary data.</text>
</comment>
<protein>
    <submittedName>
        <fullName evidence="3">Uncharacterized protein</fullName>
    </submittedName>
</protein>
<accession>A0A6G0WEK8</accession>
<feature type="compositionally biased region" description="Low complexity" evidence="2">
    <location>
        <begin position="110"/>
        <end position="121"/>
    </location>
</feature>
<proteinExistence type="predicted"/>
<dbReference type="EMBL" id="VJMJ01000250">
    <property type="protein sequence ID" value="KAF0725123.1"/>
    <property type="molecule type" value="Genomic_DNA"/>
</dbReference>
<gene>
    <name evidence="3" type="ORF">Ae201684_016354</name>
</gene>
<evidence type="ECO:0000256" key="1">
    <source>
        <dbReference type="SAM" id="Coils"/>
    </source>
</evidence>
<keyword evidence="4" id="KW-1185">Reference proteome</keyword>
<keyword evidence="1" id="KW-0175">Coiled coil</keyword>
<feature type="coiled-coil region" evidence="1">
    <location>
        <begin position="187"/>
        <end position="214"/>
    </location>
</feature>
<dbReference type="Proteomes" id="UP000481153">
    <property type="component" value="Unassembled WGS sequence"/>
</dbReference>
<name>A0A6G0WEK8_9STRA</name>
<dbReference type="AlphaFoldDB" id="A0A6G0WEK8"/>
<dbReference type="VEuPathDB" id="FungiDB:AeMF1_005843"/>
<organism evidence="3 4">
    <name type="scientific">Aphanomyces euteiches</name>
    <dbReference type="NCBI Taxonomy" id="100861"/>
    <lineage>
        <taxon>Eukaryota</taxon>
        <taxon>Sar</taxon>
        <taxon>Stramenopiles</taxon>
        <taxon>Oomycota</taxon>
        <taxon>Saprolegniomycetes</taxon>
        <taxon>Saprolegniales</taxon>
        <taxon>Verrucalvaceae</taxon>
        <taxon>Aphanomyces</taxon>
    </lineage>
</organism>
<reference evidence="3 4" key="1">
    <citation type="submission" date="2019-07" db="EMBL/GenBank/DDBJ databases">
        <title>Genomics analysis of Aphanomyces spp. identifies a new class of oomycete effector associated with host adaptation.</title>
        <authorList>
            <person name="Gaulin E."/>
        </authorList>
    </citation>
    <scope>NUCLEOTIDE SEQUENCE [LARGE SCALE GENOMIC DNA]</scope>
    <source>
        <strain evidence="3 4">ATCC 201684</strain>
    </source>
</reference>
<evidence type="ECO:0000313" key="4">
    <source>
        <dbReference type="Proteomes" id="UP000481153"/>
    </source>
</evidence>
<evidence type="ECO:0000256" key="2">
    <source>
        <dbReference type="SAM" id="MobiDB-lite"/>
    </source>
</evidence>
<feature type="region of interest" description="Disordered" evidence="2">
    <location>
        <begin position="255"/>
        <end position="274"/>
    </location>
</feature>
<sequence>MPMLPCTWSHRILVGRVWTSSERNPLSQYDLRPIYVFYLAFFPLTSHPGLGATLHEECQTTPLLAGYTVLLASTCLTSLLGTSPDFARFVFAFSPFCISRGRRSTTLPASSSFTEGETTSSQRRQSPQTEPGQVPQASGTPSLHSTDTDFQPNRPGPAAHSPRSELHNQGLHITQLNLRISDQGRHLERADIRIQELSAEVDRLTQAVALLSASEGRPRRCPQGPPCGMLTRRGTPCANPLASCVHRAVGRHLEQKHQAHSDNQSTTDDESDHL</sequence>
<feature type="compositionally biased region" description="Polar residues" evidence="2">
    <location>
        <begin position="122"/>
        <end position="151"/>
    </location>
</feature>
<feature type="region of interest" description="Disordered" evidence="2">
    <location>
        <begin position="105"/>
        <end position="164"/>
    </location>
</feature>